<dbReference type="PANTHER" id="PTHR12526">
    <property type="entry name" value="GLYCOSYLTRANSFERASE"/>
    <property type="match status" value="1"/>
</dbReference>
<dbReference type="AlphaFoldDB" id="A0A1H3KXG4"/>
<proteinExistence type="predicted"/>
<keyword evidence="1" id="KW-0328">Glycosyltransferase</keyword>
<dbReference type="SUPFAM" id="SSF53756">
    <property type="entry name" value="UDP-Glycosyltransferase/glycogen phosphorylase"/>
    <property type="match status" value="1"/>
</dbReference>
<evidence type="ECO:0000313" key="4">
    <source>
        <dbReference type="Proteomes" id="UP000199286"/>
    </source>
</evidence>
<accession>A0A1H3KXG4</accession>
<dbReference type="RefSeq" id="WP_089883897.1">
    <property type="nucleotide sequence ID" value="NZ_FNPF01000010.1"/>
</dbReference>
<dbReference type="OrthoDB" id="5490290at2"/>
<dbReference type="Gene3D" id="3.40.50.2000">
    <property type="entry name" value="Glycogen Phosphorylase B"/>
    <property type="match status" value="2"/>
</dbReference>
<dbReference type="EMBL" id="FNPF01000010">
    <property type="protein sequence ID" value="SDY56418.1"/>
    <property type="molecule type" value="Genomic_DNA"/>
</dbReference>
<dbReference type="GO" id="GO:0016757">
    <property type="term" value="F:glycosyltransferase activity"/>
    <property type="evidence" value="ECO:0007669"/>
    <property type="project" value="UniProtKB-KW"/>
</dbReference>
<keyword evidence="2 3" id="KW-0808">Transferase</keyword>
<gene>
    <name evidence="3" type="ORF">SAMN05444340_110149</name>
</gene>
<protein>
    <submittedName>
        <fullName evidence="3">Glycosyltransferase involved in cell wall bisynthesis</fullName>
    </submittedName>
</protein>
<dbReference type="Proteomes" id="UP000199286">
    <property type="component" value="Unassembled WGS sequence"/>
</dbReference>
<evidence type="ECO:0000313" key="3">
    <source>
        <dbReference type="EMBL" id="SDY56418.1"/>
    </source>
</evidence>
<organism evidence="3 4">
    <name type="scientific">Citreimonas salinaria</name>
    <dbReference type="NCBI Taxonomy" id="321339"/>
    <lineage>
        <taxon>Bacteria</taxon>
        <taxon>Pseudomonadati</taxon>
        <taxon>Pseudomonadota</taxon>
        <taxon>Alphaproteobacteria</taxon>
        <taxon>Rhodobacterales</taxon>
        <taxon>Roseobacteraceae</taxon>
        <taxon>Citreimonas</taxon>
    </lineage>
</organism>
<name>A0A1H3KXG4_9RHOB</name>
<evidence type="ECO:0000256" key="2">
    <source>
        <dbReference type="ARBA" id="ARBA00022679"/>
    </source>
</evidence>
<dbReference type="CDD" id="cd03801">
    <property type="entry name" value="GT4_PimA-like"/>
    <property type="match status" value="1"/>
</dbReference>
<reference evidence="3 4" key="1">
    <citation type="submission" date="2016-10" db="EMBL/GenBank/DDBJ databases">
        <authorList>
            <person name="de Groot N.N."/>
        </authorList>
    </citation>
    <scope>NUCLEOTIDE SEQUENCE [LARGE SCALE GENOMIC DNA]</scope>
    <source>
        <strain evidence="3 4">DSM 26880</strain>
    </source>
</reference>
<dbReference type="PANTHER" id="PTHR12526:SF510">
    <property type="entry name" value="D-INOSITOL 3-PHOSPHATE GLYCOSYLTRANSFERASE"/>
    <property type="match status" value="1"/>
</dbReference>
<dbReference type="STRING" id="321339.SAMN05444340_110149"/>
<evidence type="ECO:0000256" key="1">
    <source>
        <dbReference type="ARBA" id="ARBA00022676"/>
    </source>
</evidence>
<keyword evidence="4" id="KW-1185">Reference proteome</keyword>
<sequence>MKPTILLITKDAPTPDRRKAGLFPVAIRHHLSLDANVLLYAIEDGLGSKTAELSGFHGLTYVNAEMRAPGALIARWPRLAAQHRVRQLIKAARANRVAAVCGLQSAPQSGLLAQRIANGIKRPFASWEHLTSYGRRDVVLDDRALGHFFRNSGATAAVSGGTLQAIEQRFGLSLSNGVTIPNPVPDDFEFLEPPQPNRYTSLCTGHFTFGAWTNWRDIKRLDLLLDAFGRIAPDRPDARLIVAGPMPEANQQTIASHTASERIVRLGNISREDIRHLAHAVDCCCLPSDHETFGLPVVEALAAGRPVISTRTVGPTELLSGQPTLGQLVPRNDAAAFATAMISAMDNAHLVEPEQLRAHAIRTCGSEAQIDRWRSFYRGLGLSV</sequence>
<dbReference type="Pfam" id="PF13692">
    <property type="entry name" value="Glyco_trans_1_4"/>
    <property type="match status" value="1"/>
</dbReference>